<dbReference type="NCBIfam" id="TIGR00714">
    <property type="entry name" value="hscB"/>
    <property type="match status" value="1"/>
</dbReference>
<dbReference type="GO" id="GO:0051087">
    <property type="term" value="F:protein-folding chaperone binding"/>
    <property type="evidence" value="ECO:0007669"/>
    <property type="project" value="InterPro"/>
</dbReference>
<protein>
    <submittedName>
        <fullName evidence="3">Fe-S protein assembly co-chaperone HscB</fullName>
    </submittedName>
</protein>
<evidence type="ECO:0000259" key="2">
    <source>
        <dbReference type="PROSITE" id="PS50076"/>
    </source>
</evidence>
<accession>A0AAU7DN72</accession>
<evidence type="ECO:0000313" key="3">
    <source>
        <dbReference type="EMBL" id="XBH18747.1"/>
    </source>
</evidence>
<evidence type="ECO:0000256" key="1">
    <source>
        <dbReference type="ARBA" id="ARBA00025596"/>
    </source>
</evidence>
<dbReference type="InterPro" id="IPR036869">
    <property type="entry name" value="J_dom_sf"/>
</dbReference>
<dbReference type="GO" id="GO:0044571">
    <property type="term" value="P:[2Fe-2S] cluster assembly"/>
    <property type="evidence" value="ECO:0007669"/>
    <property type="project" value="InterPro"/>
</dbReference>
<dbReference type="SMART" id="SM00271">
    <property type="entry name" value="DnaJ"/>
    <property type="match status" value="1"/>
</dbReference>
<feature type="domain" description="J" evidence="2">
    <location>
        <begin position="40"/>
        <end position="112"/>
    </location>
</feature>
<comment type="function">
    <text evidence="1">Co-chaperone involved in the maturation of iron-sulfur cluster-containing proteins. Seems to help targeting proteins to be folded toward HscA.</text>
</comment>
<dbReference type="Gene3D" id="1.10.287.110">
    <property type="entry name" value="DnaJ domain"/>
    <property type="match status" value="1"/>
</dbReference>
<dbReference type="CDD" id="cd06257">
    <property type="entry name" value="DnaJ"/>
    <property type="match status" value="1"/>
</dbReference>
<dbReference type="GO" id="GO:0001671">
    <property type="term" value="F:ATPase activator activity"/>
    <property type="evidence" value="ECO:0007669"/>
    <property type="project" value="InterPro"/>
</dbReference>
<organism evidence="3">
    <name type="scientific">Telmatobacter sp. DSM 110680</name>
    <dbReference type="NCBI Taxonomy" id="3036704"/>
    <lineage>
        <taxon>Bacteria</taxon>
        <taxon>Pseudomonadati</taxon>
        <taxon>Acidobacteriota</taxon>
        <taxon>Terriglobia</taxon>
        <taxon>Terriglobales</taxon>
        <taxon>Acidobacteriaceae</taxon>
        <taxon>Telmatobacter</taxon>
    </lineage>
</organism>
<dbReference type="EMBL" id="CP121196">
    <property type="protein sequence ID" value="XBH18747.1"/>
    <property type="molecule type" value="Genomic_DNA"/>
</dbReference>
<dbReference type="SUPFAM" id="SSF46565">
    <property type="entry name" value="Chaperone J-domain"/>
    <property type="match status" value="1"/>
</dbReference>
<gene>
    <name evidence="3" type="primary">hscB</name>
    <name evidence="3" type="ORF">P8935_05395</name>
</gene>
<dbReference type="PANTHER" id="PTHR14021:SF15">
    <property type="entry name" value="IRON-SULFUR CLUSTER CO-CHAPERONE PROTEIN HSCB"/>
    <property type="match status" value="1"/>
</dbReference>
<reference evidence="3" key="1">
    <citation type="submission" date="2023-03" db="EMBL/GenBank/DDBJ databases">
        <title>Edaphobacter sp.</title>
        <authorList>
            <person name="Huber K.J."/>
            <person name="Papendorf J."/>
            <person name="Pilke C."/>
            <person name="Bunk B."/>
            <person name="Sproeer C."/>
            <person name="Pester M."/>
        </authorList>
    </citation>
    <scope>NUCLEOTIDE SEQUENCE</scope>
    <source>
        <strain evidence="3">DSM 110680</strain>
    </source>
</reference>
<dbReference type="PROSITE" id="PS50076">
    <property type="entry name" value="DNAJ_2"/>
    <property type="match status" value="1"/>
</dbReference>
<dbReference type="InterPro" id="IPR001623">
    <property type="entry name" value="DnaJ_domain"/>
</dbReference>
<dbReference type="PANTHER" id="PTHR14021">
    <property type="entry name" value="IRON-SULFUR CLUSTER CO-CHAPERONE PROTEIN HSCB"/>
    <property type="match status" value="1"/>
</dbReference>
<dbReference type="RefSeq" id="WP_348263965.1">
    <property type="nucleotide sequence ID" value="NZ_CP121196.1"/>
</dbReference>
<sequence>MLKVLDSAVPVACWSCAVAHNDATLFCPHCSKIQPPPGGDYFSVFGLVPQLDLDLGMLEHQFHKLSRKLHPDRFARAHEKEKQWSLADTALLNDAYRTLKDPIRRTEYLLKLHGAEIGEEHAGKDRKDQKDPSRVPADLLEEAFDLNMQLEEMRMAKKMGDTDPDLQLSLQQAKKKFDGLLDDVDRDLRAQWKVWDAGCENARQESQKRMVGLLDRRRYIGNLVRDVTETLGA</sequence>
<proteinExistence type="predicted"/>
<name>A0AAU7DN72_9BACT</name>
<dbReference type="AlphaFoldDB" id="A0AAU7DN72"/>
<dbReference type="InterPro" id="IPR004640">
    <property type="entry name" value="HscB"/>
</dbReference>